<sequence>MKTLFLDTSSNYLSLSIYQSSAIIYSNSVLLKSRFNEELLSIIDFAFKSLKIDIRDIDEFYVVVGPGSFTGIRIGVSTILGLSLSTGRPLYGITSLDAAALRLNKDKNVDKISVATKLRLNEYAYREYDFKENKFSDYLVIKEDEISSDTYVLNKKYIDLTRCYEHSLFKDFLRGYEPFYMRKSQAEINFDKACGL</sequence>
<name>A0A5A8F3N2_9BACT</name>
<evidence type="ECO:0000313" key="3">
    <source>
        <dbReference type="Proteomes" id="UP000322876"/>
    </source>
</evidence>
<gene>
    <name evidence="2" type="primary">tsaB</name>
    <name evidence="2" type="ORF">FHQ18_06650</name>
</gene>
<dbReference type="InterPro" id="IPR000905">
    <property type="entry name" value="Gcp-like_dom"/>
</dbReference>
<comment type="caution">
    <text evidence="2">The sequence shown here is derived from an EMBL/GenBank/DDBJ whole genome shotgun (WGS) entry which is preliminary data.</text>
</comment>
<dbReference type="InterPro" id="IPR043129">
    <property type="entry name" value="ATPase_NBD"/>
</dbReference>
<organism evidence="2 3">
    <name type="scientific">Deferribacter autotrophicus</name>
    <dbReference type="NCBI Taxonomy" id="500465"/>
    <lineage>
        <taxon>Bacteria</taxon>
        <taxon>Pseudomonadati</taxon>
        <taxon>Deferribacterota</taxon>
        <taxon>Deferribacteres</taxon>
        <taxon>Deferribacterales</taxon>
        <taxon>Deferribacteraceae</taxon>
        <taxon>Deferribacter</taxon>
    </lineage>
</organism>
<reference evidence="2 3" key="1">
    <citation type="submission" date="2019-06" db="EMBL/GenBank/DDBJ databases">
        <title>Genomic insights into carbon and energy metabolism of Deferribacter autotrophicus revealed new metabolic traits in the phylum Deferribacteres.</title>
        <authorList>
            <person name="Slobodkin A.I."/>
            <person name="Slobodkina G.B."/>
            <person name="Allioux M."/>
            <person name="Alain K."/>
            <person name="Jebbar M."/>
            <person name="Shadrin V."/>
            <person name="Kublanov I.V."/>
            <person name="Toshchakov S.V."/>
            <person name="Bonch-Osmolovskaya E.A."/>
        </authorList>
    </citation>
    <scope>NUCLEOTIDE SEQUENCE [LARGE SCALE GENOMIC DNA]</scope>
    <source>
        <strain evidence="2 3">SL50</strain>
    </source>
</reference>
<dbReference type="Gene3D" id="3.30.420.40">
    <property type="match status" value="1"/>
</dbReference>
<dbReference type="Proteomes" id="UP000322876">
    <property type="component" value="Unassembled WGS sequence"/>
</dbReference>
<dbReference type="OrthoDB" id="9784166at2"/>
<keyword evidence="2" id="KW-0808">Transferase</keyword>
<keyword evidence="3" id="KW-1185">Reference proteome</keyword>
<dbReference type="NCBIfam" id="TIGR03725">
    <property type="entry name" value="T6A_YeaZ"/>
    <property type="match status" value="1"/>
</dbReference>
<dbReference type="Pfam" id="PF00814">
    <property type="entry name" value="TsaD"/>
    <property type="match status" value="1"/>
</dbReference>
<dbReference type="Gene3D" id="3.30.420.200">
    <property type="match status" value="1"/>
</dbReference>
<dbReference type="GO" id="GO:0002949">
    <property type="term" value="P:tRNA threonylcarbamoyladenosine modification"/>
    <property type="evidence" value="ECO:0007669"/>
    <property type="project" value="InterPro"/>
</dbReference>
<dbReference type="InterPro" id="IPR022496">
    <property type="entry name" value="T6A_TsaB"/>
</dbReference>
<feature type="domain" description="Gcp-like" evidence="1">
    <location>
        <begin position="34"/>
        <end position="104"/>
    </location>
</feature>
<evidence type="ECO:0000259" key="1">
    <source>
        <dbReference type="Pfam" id="PF00814"/>
    </source>
</evidence>
<dbReference type="AlphaFoldDB" id="A0A5A8F3N2"/>
<accession>A0A5A8F3N2</accession>
<dbReference type="RefSeq" id="WP_149266392.1">
    <property type="nucleotide sequence ID" value="NZ_VFJB01000005.1"/>
</dbReference>
<dbReference type="SUPFAM" id="SSF53067">
    <property type="entry name" value="Actin-like ATPase domain"/>
    <property type="match status" value="1"/>
</dbReference>
<dbReference type="GO" id="GO:0016740">
    <property type="term" value="F:transferase activity"/>
    <property type="evidence" value="ECO:0007669"/>
    <property type="project" value="UniProtKB-KW"/>
</dbReference>
<dbReference type="EMBL" id="VFJB01000005">
    <property type="protein sequence ID" value="KAA0258071.1"/>
    <property type="molecule type" value="Genomic_DNA"/>
</dbReference>
<proteinExistence type="predicted"/>
<evidence type="ECO:0000313" key="2">
    <source>
        <dbReference type="EMBL" id="KAA0258071.1"/>
    </source>
</evidence>
<protein>
    <submittedName>
        <fullName evidence="2">tRNA (Adenosine(37)-N6)-threonylcarbamoyltransferase complex dimerization subunit type 1 TsaB</fullName>
    </submittedName>
</protein>